<keyword evidence="3" id="KW-1185">Reference proteome</keyword>
<evidence type="ECO:0000313" key="3">
    <source>
        <dbReference type="Proteomes" id="UP000683000"/>
    </source>
</evidence>
<protein>
    <submittedName>
        <fullName evidence="2">Uncharacterized protein</fullName>
    </submittedName>
</protein>
<proteinExistence type="predicted"/>
<dbReference type="InterPro" id="IPR007304">
    <property type="entry name" value="TAP46-like"/>
</dbReference>
<dbReference type="Pfam" id="PF04177">
    <property type="entry name" value="TAP42"/>
    <property type="match status" value="1"/>
</dbReference>
<feature type="compositionally biased region" description="Polar residues" evidence="1">
    <location>
        <begin position="55"/>
        <end position="74"/>
    </location>
</feature>
<dbReference type="OrthoDB" id="10261753at2759"/>
<reference evidence="2" key="1">
    <citation type="submission" date="2021-03" db="EMBL/GenBank/DDBJ databases">
        <title>Evolutionary innovations through gain and loss of genes in the ectomycorrhizal Boletales.</title>
        <authorList>
            <person name="Wu G."/>
            <person name="Miyauchi S."/>
            <person name="Morin E."/>
            <person name="Yang Z.-L."/>
            <person name="Xu J."/>
            <person name="Martin F.M."/>
        </authorList>
    </citation>
    <scope>NUCLEOTIDE SEQUENCE</scope>
    <source>
        <strain evidence="2">BR01</strain>
    </source>
</reference>
<evidence type="ECO:0000313" key="2">
    <source>
        <dbReference type="EMBL" id="KAG6376272.1"/>
    </source>
</evidence>
<gene>
    <name evidence="2" type="ORF">JVT61DRAFT_2248</name>
</gene>
<name>A0A8I2YR04_9AGAM</name>
<dbReference type="EMBL" id="JAGFBS010000012">
    <property type="protein sequence ID" value="KAG6376272.1"/>
    <property type="molecule type" value="Genomic_DNA"/>
</dbReference>
<sequence>MTVDEYLEIERQRGGILSTGGSQSETKLPSSEQLTIDSEVDGTALGELKQKRNATRMNSGPSTKTPTQEVQVTL</sequence>
<organism evidence="2 3">
    <name type="scientific">Boletus reticuloceps</name>
    <dbReference type="NCBI Taxonomy" id="495285"/>
    <lineage>
        <taxon>Eukaryota</taxon>
        <taxon>Fungi</taxon>
        <taxon>Dikarya</taxon>
        <taxon>Basidiomycota</taxon>
        <taxon>Agaricomycotina</taxon>
        <taxon>Agaricomycetes</taxon>
        <taxon>Agaricomycetidae</taxon>
        <taxon>Boletales</taxon>
        <taxon>Boletineae</taxon>
        <taxon>Boletaceae</taxon>
        <taxon>Boletoideae</taxon>
        <taxon>Boletus</taxon>
    </lineage>
</organism>
<dbReference type="AlphaFoldDB" id="A0A8I2YR04"/>
<feature type="region of interest" description="Disordered" evidence="1">
    <location>
        <begin position="1"/>
        <end position="74"/>
    </location>
</feature>
<comment type="caution">
    <text evidence="2">The sequence shown here is derived from an EMBL/GenBank/DDBJ whole genome shotgun (WGS) entry which is preliminary data.</text>
</comment>
<dbReference type="GO" id="GO:0009966">
    <property type="term" value="P:regulation of signal transduction"/>
    <property type="evidence" value="ECO:0007669"/>
    <property type="project" value="InterPro"/>
</dbReference>
<evidence type="ECO:0000256" key="1">
    <source>
        <dbReference type="SAM" id="MobiDB-lite"/>
    </source>
</evidence>
<feature type="compositionally biased region" description="Polar residues" evidence="1">
    <location>
        <begin position="19"/>
        <end position="36"/>
    </location>
</feature>
<dbReference type="Proteomes" id="UP000683000">
    <property type="component" value="Unassembled WGS sequence"/>
</dbReference>
<accession>A0A8I2YR04</accession>